<evidence type="ECO:0000313" key="2">
    <source>
        <dbReference type="Proteomes" id="UP000001817"/>
    </source>
</evidence>
<dbReference type="KEGG" id="bxe:Bxe_A3654"/>
<gene>
    <name evidence="1" type="ORF">Bxe_A3654</name>
</gene>
<sequence length="90" mass="10534">MAGEPTQRHDLMARRGCVRMTPGAPLSDRPSYWTPDALRQRVEAMIARELSRCERSMTPVEWHRNREWITANVVEAARLWMREKATRGEL</sequence>
<dbReference type="RefSeq" id="WP_011487109.1">
    <property type="nucleotide sequence ID" value="NC_007951.1"/>
</dbReference>
<keyword evidence="2" id="KW-1185">Reference proteome</keyword>
<dbReference type="EMBL" id="CP000270">
    <property type="protein sequence ID" value="ABE29334.1"/>
    <property type="molecule type" value="Genomic_DNA"/>
</dbReference>
<reference evidence="1 2" key="1">
    <citation type="journal article" date="2006" name="Proc. Natl. Acad. Sci. U.S.A.">
        <title>Burkholderia xenovorans LB400 harbors a multi-replicon, 9.73-Mbp genome shaped for versatility.</title>
        <authorList>
            <person name="Chain P.S."/>
            <person name="Denef V.J."/>
            <person name="Konstantinidis K.T."/>
            <person name="Vergez L.M."/>
            <person name="Agullo L."/>
            <person name="Reyes V.L."/>
            <person name="Hauser L."/>
            <person name="Cordova M."/>
            <person name="Gomez L."/>
            <person name="Gonzalez M."/>
            <person name="Land M."/>
            <person name="Lao V."/>
            <person name="Larimer F."/>
            <person name="LiPuma J.J."/>
            <person name="Mahenthiralingam E."/>
            <person name="Malfatti S.A."/>
            <person name="Marx C.J."/>
            <person name="Parnell J.J."/>
            <person name="Ramette A."/>
            <person name="Richardson P."/>
            <person name="Seeger M."/>
            <person name="Smith D."/>
            <person name="Spilker T."/>
            <person name="Sul W.J."/>
            <person name="Tsoi T.V."/>
            <person name="Ulrich L.E."/>
            <person name="Zhulin I.B."/>
            <person name="Tiedje J.M."/>
        </authorList>
    </citation>
    <scope>NUCLEOTIDE SEQUENCE [LARGE SCALE GENOMIC DNA]</scope>
    <source>
        <strain evidence="1 2">LB400</strain>
    </source>
</reference>
<accession>Q144A5</accession>
<organism evidence="1 2">
    <name type="scientific">Paraburkholderia xenovorans (strain LB400)</name>
    <dbReference type="NCBI Taxonomy" id="266265"/>
    <lineage>
        <taxon>Bacteria</taxon>
        <taxon>Pseudomonadati</taxon>
        <taxon>Pseudomonadota</taxon>
        <taxon>Betaproteobacteria</taxon>
        <taxon>Burkholderiales</taxon>
        <taxon>Burkholderiaceae</taxon>
        <taxon>Paraburkholderia</taxon>
    </lineage>
</organism>
<dbReference type="OrthoDB" id="9945684at2"/>
<evidence type="ECO:0000313" key="1">
    <source>
        <dbReference type="EMBL" id="ABE29334.1"/>
    </source>
</evidence>
<dbReference type="STRING" id="266265.Bxe_A3654"/>
<name>Q144A5_PARXL</name>
<dbReference type="Proteomes" id="UP000001817">
    <property type="component" value="Chromosome 1"/>
</dbReference>
<dbReference type="AlphaFoldDB" id="Q144A5"/>
<protein>
    <submittedName>
        <fullName evidence="1">Uncharacterized protein</fullName>
    </submittedName>
</protein>
<proteinExistence type="predicted"/>